<evidence type="ECO:0000256" key="1">
    <source>
        <dbReference type="SAM" id="Phobius"/>
    </source>
</evidence>
<proteinExistence type="predicted"/>
<reference evidence="3" key="1">
    <citation type="submission" date="2022-11" db="UniProtKB">
        <authorList>
            <consortium name="WormBaseParasite"/>
        </authorList>
    </citation>
    <scope>IDENTIFICATION</scope>
</reference>
<feature type="transmembrane region" description="Helical" evidence="1">
    <location>
        <begin position="73"/>
        <end position="101"/>
    </location>
</feature>
<dbReference type="AlphaFoldDB" id="A0A914RBC0"/>
<dbReference type="Proteomes" id="UP000887564">
    <property type="component" value="Unplaced"/>
</dbReference>
<keyword evidence="1" id="KW-0472">Membrane</keyword>
<organism evidence="2 3">
    <name type="scientific">Parascaris equorum</name>
    <name type="common">Equine roundworm</name>
    <dbReference type="NCBI Taxonomy" id="6256"/>
    <lineage>
        <taxon>Eukaryota</taxon>
        <taxon>Metazoa</taxon>
        <taxon>Ecdysozoa</taxon>
        <taxon>Nematoda</taxon>
        <taxon>Chromadorea</taxon>
        <taxon>Rhabditida</taxon>
        <taxon>Spirurina</taxon>
        <taxon>Ascaridomorpha</taxon>
        <taxon>Ascaridoidea</taxon>
        <taxon>Ascarididae</taxon>
        <taxon>Parascaris</taxon>
    </lineage>
</organism>
<accession>A0A914RBC0</accession>
<sequence>LRSSDNWERYQHAWYQYACVTHFNGRPLSLFSKNDELLSLIDTVPPMSEFTLIIQPYDFMKEIKREIKKMKKLWSVLRVFIGRLHVLCFILLLHTVGPFIYDRNKVSFVRYLKIKGISTIHR</sequence>
<dbReference type="WBParaSite" id="PEQ_0000201001-mRNA-1">
    <property type="protein sequence ID" value="PEQ_0000201001-mRNA-1"/>
    <property type="gene ID" value="PEQ_0000201001"/>
</dbReference>
<keyword evidence="2" id="KW-1185">Reference proteome</keyword>
<evidence type="ECO:0000313" key="2">
    <source>
        <dbReference type="Proteomes" id="UP000887564"/>
    </source>
</evidence>
<name>A0A914RBC0_PAREQ</name>
<protein>
    <submittedName>
        <fullName evidence="3">Uncharacterized protein</fullName>
    </submittedName>
</protein>
<keyword evidence="1" id="KW-0812">Transmembrane</keyword>
<evidence type="ECO:0000313" key="3">
    <source>
        <dbReference type="WBParaSite" id="PEQ_0000201001-mRNA-1"/>
    </source>
</evidence>
<keyword evidence="1" id="KW-1133">Transmembrane helix</keyword>